<dbReference type="RefSeq" id="WP_150077677.1">
    <property type="nucleotide sequence ID" value="NZ_VWOX01000009.1"/>
</dbReference>
<dbReference type="SMART" id="SM00564">
    <property type="entry name" value="PQQ"/>
    <property type="match status" value="5"/>
</dbReference>
<reference evidence="3 4" key="1">
    <citation type="submission" date="2019-08" db="EMBL/GenBank/DDBJ databases">
        <authorList>
            <person name="Dhanesh K."/>
            <person name="Kumar G."/>
            <person name="Sasikala C."/>
            <person name="Venkata Ramana C."/>
        </authorList>
    </citation>
    <scope>NUCLEOTIDE SEQUENCE [LARGE SCALE GENOMIC DNA]</scope>
    <source>
        <strain evidence="3 4">JC645</strain>
    </source>
</reference>
<dbReference type="InterPro" id="IPR011047">
    <property type="entry name" value="Quinoprotein_ADH-like_sf"/>
</dbReference>
<comment type="caution">
    <text evidence="3">The sequence shown here is derived from an EMBL/GenBank/DDBJ whole genome shotgun (WGS) entry which is preliminary data.</text>
</comment>
<feature type="region of interest" description="Disordered" evidence="1">
    <location>
        <begin position="74"/>
        <end position="113"/>
    </location>
</feature>
<dbReference type="Pfam" id="PF13360">
    <property type="entry name" value="PQQ_2"/>
    <property type="match status" value="1"/>
</dbReference>
<keyword evidence="4" id="KW-1185">Reference proteome</keyword>
<evidence type="ECO:0000256" key="1">
    <source>
        <dbReference type="SAM" id="MobiDB-lite"/>
    </source>
</evidence>
<dbReference type="SUPFAM" id="SSF50998">
    <property type="entry name" value="Quinoprotein alcohol dehydrogenase-like"/>
    <property type="match status" value="1"/>
</dbReference>
<dbReference type="Gene3D" id="2.130.10.10">
    <property type="entry name" value="YVTN repeat-like/Quinoprotein amine dehydrogenase"/>
    <property type="match status" value="2"/>
</dbReference>
<dbReference type="AlphaFoldDB" id="A0A5M6D354"/>
<name>A0A5M6D354_9BACT</name>
<feature type="region of interest" description="Disordered" evidence="1">
    <location>
        <begin position="1"/>
        <end position="59"/>
    </location>
</feature>
<evidence type="ECO:0000313" key="4">
    <source>
        <dbReference type="Proteomes" id="UP000324479"/>
    </source>
</evidence>
<accession>A0A5M6D354</accession>
<dbReference type="EMBL" id="VWOX01000009">
    <property type="protein sequence ID" value="KAA5541947.1"/>
    <property type="molecule type" value="Genomic_DNA"/>
</dbReference>
<dbReference type="PANTHER" id="PTHR34512">
    <property type="entry name" value="CELL SURFACE PROTEIN"/>
    <property type="match status" value="1"/>
</dbReference>
<feature type="compositionally biased region" description="Basic and acidic residues" evidence="1">
    <location>
        <begin position="11"/>
        <end position="22"/>
    </location>
</feature>
<sequence length="450" mass="49099">MPGGIAGAAESDVKETWPRWRGPEANGAQPEARPPVQWSESENVRWKVEVPGQGSSTPIVVGDRVFVSTAVKTDRVKEGASEAESTAEQDDQSQPAGDRPGRGGRGRFGRRGFGGGAPPTNFFAFMVVAFDRQSGKEVWRKTLTEEVPHEPGHNTNTFASSSPVYDGQRLYVSFGSRGVYALDLDGNVLWQKDLGKMQTRAQFGEGSSPAVHDGTVVVPWDHEGESFIVALGAADGQERWRQSRDEPTTWATPLITEFQGRTQVITNGDNRVRSYDLADGSLIWECGGQASNPIPSPIRYKDNVIVMTGYRGYAIYSIPLDSKGDLTDTDQVSWVETDAAPYVSSPLLYDGQLYFVKSNNGILVSRSAETGELLIDQTRLPGISSVYASPVAAGDHIYLTGRDGTTLVFKHGKTFELVATNRLDEEIDASAAIVGKQIFFRGKEHLYCIE</sequence>
<dbReference type="Proteomes" id="UP000324479">
    <property type="component" value="Unassembled WGS sequence"/>
</dbReference>
<evidence type="ECO:0000259" key="2">
    <source>
        <dbReference type="Pfam" id="PF13360"/>
    </source>
</evidence>
<dbReference type="InterPro" id="IPR018391">
    <property type="entry name" value="PQQ_b-propeller_rpt"/>
</dbReference>
<dbReference type="InterPro" id="IPR015943">
    <property type="entry name" value="WD40/YVTN_repeat-like_dom_sf"/>
</dbReference>
<proteinExistence type="predicted"/>
<dbReference type="PANTHER" id="PTHR34512:SF30">
    <property type="entry name" value="OUTER MEMBRANE PROTEIN ASSEMBLY FACTOR BAMB"/>
    <property type="match status" value="1"/>
</dbReference>
<feature type="domain" description="Pyrrolo-quinoline quinone repeat" evidence="2">
    <location>
        <begin position="179"/>
        <end position="405"/>
    </location>
</feature>
<gene>
    <name evidence="3" type="ORF">FYK55_16260</name>
</gene>
<evidence type="ECO:0000313" key="3">
    <source>
        <dbReference type="EMBL" id="KAA5541947.1"/>
    </source>
</evidence>
<dbReference type="InterPro" id="IPR002372">
    <property type="entry name" value="PQQ_rpt_dom"/>
</dbReference>
<organism evidence="3 4">
    <name type="scientific">Roseiconus nitratireducens</name>
    <dbReference type="NCBI Taxonomy" id="2605748"/>
    <lineage>
        <taxon>Bacteria</taxon>
        <taxon>Pseudomonadati</taxon>
        <taxon>Planctomycetota</taxon>
        <taxon>Planctomycetia</taxon>
        <taxon>Pirellulales</taxon>
        <taxon>Pirellulaceae</taxon>
        <taxon>Roseiconus</taxon>
    </lineage>
</organism>
<protein>
    <submittedName>
        <fullName evidence="3">PQQ-binding-like beta-propeller repeat protein</fullName>
    </submittedName>
</protein>